<evidence type="ECO:0000259" key="1">
    <source>
        <dbReference type="Pfam" id="PF01612"/>
    </source>
</evidence>
<sequence>MRSTRALRIKSHSLYLYIRRLLTGSKTASPPKEFLTPGFSIQGRLVSGRLQRFTHKLSTTSYKYSSSTGGLPLLTDTCLRSIAHLPMPAIDFIDSPETLSDALDSLCTLNLAVPSLFIGMHGIRVSRNGRLCILDIYVPALEAIFMIDITVLDHLAFSTSSLPPKVGSRRGLTLKAIFESPEIPKVFYDEFISTVRSASDNLFNAFDISLQGVVDLQIYELAVRVGSKRFLNPLALSIMNDIRPSESAQQQWSDWITSGQKFISPELGGNLRVWDERPLRQELVNYCMADVIYLPRLLQVYESKLSNKPPEWSKKIEHEVQARLKLAEDFAFDSCGKHMARAPADWR</sequence>
<dbReference type="InterPro" id="IPR002562">
    <property type="entry name" value="3'-5'_exonuclease_dom"/>
</dbReference>
<dbReference type="InterPro" id="IPR012337">
    <property type="entry name" value="RNaseH-like_sf"/>
</dbReference>
<dbReference type="GO" id="GO:0008408">
    <property type="term" value="F:3'-5' exonuclease activity"/>
    <property type="evidence" value="ECO:0007669"/>
    <property type="project" value="InterPro"/>
</dbReference>
<dbReference type="SUPFAM" id="SSF53098">
    <property type="entry name" value="Ribonuclease H-like"/>
    <property type="match status" value="1"/>
</dbReference>
<dbReference type="PANTHER" id="PTHR43040:SF1">
    <property type="entry name" value="RIBONUCLEASE D"/>
    <property type="match status" value="1"/>
</dbReference>
<dbReference type="GO" id="GO:0003676">
    <property type="term" value="F:nucleic acid binding"/>
    <property type="evidence" value="ECO:0007669"/>
    <property type="project" value="InterPro"/>
</dbReference>
<dbReference type="EMBL" id="CAJMWS010000329">
    <property type="protein sequence ID" value="CAE6434270.1"/>
    <property type="molecule type" value="Genomic_DNA"/>
</dbReference>
<proteinExistence type="predicted"/>
<gene>
    <name evidence="2" type="ORF">RDB_LOCUS112932</name>
</gene>
<comment type="caution">
    <text evidence="2">The sequence shown here is derived from an EMBL/GenBank/DDBJ whole genome shotgun (WGS) entry which is preliminary data.</text>
</comment>
<dbReference type="Gene3D" id="3.30.420.10">
    <property type="entry name" value="Ribonuclease H-like superfamily/Ribonuclease H"/>
    <property type="match status" value="1"/>
</dbReference>
<dbReference type="Pfam" id="PF01612">
    <property type="entry name" value="DNA_pol_A_exo1"/>
    <property type="match status" value="1"/>
</dbReference>
<dbReference type="GO" id="GO:0006139">
    <property type="term" value="P:nucleobase-containing compound metabolic process"/>
    <property type="evidence" value="ECO:0007669"/>
    <property type="project" value="InterPro"/>
</dbReference>
<accession>A0A8H2XSH5</accession>
<reference evidence="2" key="1">
    <citation type="submission" date="2021-01" db="EMBL/GenBank/DDBJ databases">
        <authorList>
            <person name="Kaushik A."/>
        </authorList>
    </citation>
    <scope>NUCLEOTIDE SEQUENCE</scope>
    <source>
        <strain evidence="2">AG1-1C</strain>
    </source>
</reference>
<feature type="domain" description="3'-5' exonuclease" evidence="1">
    <location>
        <begin position="174"/>
        <end position="299"/>
    </location>
</feature>
<dbReference type="AlphaFoldDB" id="A0A8H2XSH5"/>
<evidence type="ECO:0000313" key="2">
    <source>
        <dbReference type="EMBL" id="CAE6434270.1"/>
    </source>
</evidence>
<dbReference type="PANTHER" id="PTHR43040">
    <property type="entry name" value="RIBONUCLEASE D"/>
    <property type="match status" value="1"/>
</dbReference>
<evidence type="ECO:0000313" key="3">
    <source>
        <dbReference type="Proteomes" id="UP000663846"/>
    </source>
</evidence>
<organism evidence="2 3">
    <name type="scientific">Rhizoctonia solani</name>
    <dbReference type="NCBI Taxonomy" id="456999"/>
    <lineage>
        <taxon>Eukaryota</taxon>
        <taxon>Fungi</taxon>
        <taxon>Dikarya</taxon>
        <taxon>Basidiomycota</taxon>
        <taxon>Agaricomycotina</taxon>
        <taxon>Agaricomycetes</taxon>
        <taxon>Cantharellales</taxon>
        <taxon>Ceratobasidiaceae</taxon>
        <taxon>Rhizoctonia</taxon>
    </lineage>
</organism>
<dbReference type="InterPro" id="IPR036397">
    <property type="entry name" value="RNaseH_sf"/>
</dbReference>
<dbReference type="Proteomes" id="UP000663846">
    <property type="component" value="Unassembled WGS sequence"/>
</dbReference>
<protein>
    <recommendedName>
        <fullName evidence="1">3'-5' exonuclease domain-containing protein</fullName>
    </recommendedName>
</protein>
<name>A0A8H2XSH5_9AGAM</name>